<dbReference type="CDD" id="cd00081">
    <property type="entry name" value="Hint"/>
    <property type="match status" value="1"/>
</dbReference>
<dbReference type="PROSITE" id="PS50818">
    <property type="entry name" value="INTEIN_C_TER"/>
    <property type="match status" value="1"/>
</dbReference>
<dbReference type="GO" id="GO:0016539">
    <property type="term" value="P:intein-mediated protein splicing"/>
    <property type="evidence" value="ECO:0007669"/>
    <property type="project" value="InterPro"/>
</dbReference>
<dbReference type="AlphaFoldDB" id="A0A3T1D8D6"/>
<dbReference type="Proteomes" id="UP000289856">
    <property type="component" value="Chromosome"/>
</dbReference>
<dbReference type="Pfam" id="PF07591">
    <property type="entry name" value="PT-HINT"/>
    <property type="match status" value="1"/>
</dbReference>
<dbReference type="Gene3D" id="2.180.10.10">
    <property type="entry name" value="RHS repeat-associated core"/>
    <property type="match status" value="1"/>
</dbReference>
<name>A0A3T1D8D6_9BACL</name>
<dbReference type="KEGG" id="cohn:KCTCHS21_37330"/>
<evidence type="ECO:0000259" key="1">
    <source>
        <dbReference type="SMART" id="SM00306"/>
    </source>
</evidence>
<proteinExistence type="predicted"/>
<sequence>MGRLINEDTYEGQITNPLSLNQYTYVHNNPLRYVDPSGHDRAEIALMLKHAGEFEKDLKKTFGGIYKNDTNQYTYLYNMAAGKNGVNEGQQKWARVQLLNALDAGQAKYSQVVEVASTFIDFSSGLGASKGVKIVGKILNLCNCFTAGTKVQTDEGEKPIEEIEIGDKVLAKSDETGEVAYKEVLGLFQKQADEIYYIHIGDEIIEVTGEHPFWLDGKGWTFVKDLKVGDLLVTSSGSTLVIDKIEKAPREATVYNFEVADFHSYFVSNLGVWVHNCAVNRLLNNMPEFIGSNREKLLSAVKSVDLRGFINELYRPGAKVGDGGTAAILTKEFYEGSLTHLQKAQDQLRGLNNLAKSGKLSLNDLDILDALADDLEKAIRLFK</sequence>
<accession>A0A3T1D8D6</accession>
<reference evidence="2 3" key="1">
    <citation type="submission" date="2019-01" db="EMBL/GenBank/DDBJ databases">
        <title>Complete genome sequence of Cohnella hallensis HS21 isolated from Korean fir (Abies koreana) rhizospheric soil.</title>
        <authorList>
            <person name="Jiang L."/>
            <person name="Kang S.W."/>
            <person name="Kim S."/>
            <person name="Jung J."/>
            <person name="Kim C.Y."/>
            <person name="Kim D.H."/>
            <person name="Kim S.W."/>
            <person name="Lee J."/>
        </authorList>
    </citation>
    <scope>NUCLEOTIDE SEQUENCE [LARGE SCALE GENOMIC DNA]</scope>
    <source>
        <strain evidence="2 3">HS21</strain>
    </source>
</reference>
<feature type="domain" description="Hint" evidence="1">
    <location>
        <begin position="142"/>
        <end position="236"/>
    </location>
</feature>
<evidence type="ECO:0000313" key="2">
    <source>
        <dbReference type="EMBL" id="BBI34334.1"/>
    </source>
</evidence>
<dbReference type="InterPro" id="IPR036844">
    <property type="entry name" value="Hint_dom_sf"/>
</dbReference>
<dbReference type="InterPro" id="IPR003587">
    <property type="entry name" value="Hint_dom_N"/>
</dbReference>
<gene>
    <name evidence="2" type="ORF">KCTCHS21_37330</name>
</gene>
<organism evidence="2 3">
    <name type="scientific">Cohnella abietis</name>
    <dbReference type="NCBI Taxonomy" id="2507935"/>
    <lineage>
        <taxon>Bacteria</taxon>
        <taxon>Bacillati</taxon>
        <taxon>Bacillota</taxon>
        <taxon>Bacilli</taxon>
        <taxon>Bacillales</taxon>
        <taxon>Paenibacillaceae</taxon>
        <taxon>Cohnella</taxon>
    </lineage>
</organism>
<dbReference type="Gene3D" id="2.170.16.10">
    <property type="entry name" value="Hedgehog/Intein (Hint) domain"/>
    <property type="match status" value="1"/>
</dbReference>
<dbReference type="EMBL" id="AP019400">
    <property type="protein sequence ID" value="BBI34334.1"/>
    <property type="molecule type" value="Genomic_DNA"/>
</dbReference>
<dbReference type="NCBIfam" id="TIGR01443">
    <property type="entry name" value="intein_Cterm"/>
    <property type="match status" value="1"/>
</dbReference>
<keyword evidence="3" id="KW-1185">Reference proteome</keyword>
<protein>
    <recommendedName>
        <fullName evidence="1">Hint domain-containing protein</fullName>
    </recommendedName>
</protein>
<dbReference type="PROSITE" id="PS50817">
    <property type="entry name" value="INTEIN_N_TER"/>
    <property type="match status" value="1"/>
</dbReference>
<dbReference type="SMART" id="SM00306">
    <property type="entry name" value="HintN"/>
    <property type="match status" value="1"/>
</dbReference>
<dbReference type="SUPFAM" id="SSF51294">
    <property type="entry name" value="Hedgehog/intein (Hint) domain"/>
    <property type="match status" value="1"/>
</dbReference>
<dbReference type="InterPro" id="IPR030934">
    <property type="entry name" value="Intein_C"/>
</dbReference>
<dbReference type="InterPro" id="IPR006141">
    <property type="entry name" value="Intein_N"/>
</dbReference>
<evidence type="ECO:0000313" key="3">
    <source>
        <dbReference type="Proteomes" id="UP000289856"/>
    </source>
</evidence>